<sequence>MTSPPENHNLAIIPYEYPESPFILPDVLLIDSFGVTHLAYPLMVYTTHSDDDDTPLVKMIPKQLCFRLCRASRKYPPSAPSVAIPTKVTRAVQRNLDSALLTRSTKKSHGMKNRFIPPENPIDFLEDIVEPKKDKKIKRSASMGSLKKQDIVSKLVKKSSHTDDSADDVVVTTKTRKAWIMAFKKRKVIRGKVVTGIGGIEIGELLLLLQAQGWSALFLQGNRRRKMGMKETREFYINDVGSASFITSKVGGISFTLTAEVVVHSAAMDQLHISYGLEHAGLVEENSRLKDELAKTQAALETERSSNSAHLKNLVDLFAKGSPFSSPCVPPSV</sequence>
<evidence type="ECO:0000313" key="2">
    <source>
        <dbReference type="EMBL" id="KAK4737204.1"/>
    </source>
</evidence>
<organism evidence="2 3">
    <name type="scientific">Solanum pinnatisectum</name>
    <name type="common">tansyleaf nightshade</name>
    <dbReference type="NCBI Taxonomy" id="50273"/>
    <lineage>
        <taxon>Eukaryota</taxon>
        <taxon>Viridiplantae</taxon>
        <taxon>Streptophyta</taxon>
        <taxon>Embryophyta</taxon>
        <taxon>Tracheophyta</taxon>
        <taxon>Spermatophyta</taxon>
        <taxon>Magnoliopsida</taxon>
        <taxon>eudicotyledons</taxon>
        <taxon>Gunneridae</taxon>
        <taxon>Pentapetalae</taxon>
        <taxon>asterids</taxon>
        <taxon>lamiids</taxon>
        <taxon>Solanales</taxon>
        <taxon>Solanaceae</taxon>
        <taxon>Solanoideae</taxon>
        <taxon>Solaneae</taxon>
        <taxon>Solanum</taxon>
    </lineage>
</organism>
<keyword evidence="3" id="KW-1185">Reference proteome</keyword>
<proteinExistence type="predicted"/>
<feature type="coiled-coil region" evidence="1">
    <location>
        <begin position="279"/>
        <end position="306"/>
    </location>
</feature>
<evidence type="ECO:0000256" key="1">
    <source>
        <dbReference type="SAM" id="Coils"/>
    </source>
</evidence>
<protein>
    <submittedName>
        <fullName evidence="2">Uncharacterized protein</fullName>
    </submittedName>
</protein>
<accession>A0AAV9MJF5</accession>
<gene>
    <name evidence="2" type="ORF">R3W88_000901</name>
</gene>
<dbReference type="Proteomes" id="UP001311915">
    <property type="component" value="Unassembled WGS sequence"/>
</dbReference>
<dbReference type="EMBL" id="JAWPEI010000001">
    <property type="protein sequence ID" value="KAK4737204.1"/>
    <property type="molecule type" value="Genomic_DNA"/>
</dbReference>
<dbReference type="AlphaFoldDB" id="A0AAV9MJF5"/>
<comment type="caution">
    <text evidence="2">The sequence shown here is derived from an EMBL/GenBank/DDBJ whole genome shotgun (WGS) entry which is preliminary data.</text>
</comment>
<name>A0AAV9MJF5_9SOLN</name>
<reference evidence="2 3" key="1">
    <citation type="submission" date="2023-10" db="EMBL/GenBank/DDBJ databases">
        <title>Genome-Wide Identification Analysis in wild type Solanum Pinnatisectum Reveals Some Genes Defensing Phytophthora Infestans.</title>
        <authorList>
            <person name="Sun C."/>
        </authorList>
    </citation>
    <scope>NUCLEOTIDE SEQUENCE [LARGE SCALE GENOMIC DNA]</scope>
    <source>
        <strain evidence="2">LQN</strain>
        <tissue evidence="2">Leaf</tissue>
    </source>
</reference>
<evidence type="ECO:0000313" key="3">
    <source>
        <dbReference type="Proteomes" id="UP001311915"/>
    </source>
</evidence>
<keyword evidence="1" id="KW-0175">Coiled coil</keyword>